<protein>
    <submittedName>
        <fullName evidence="2">Methyltransferase domain-containing protein</fullName>
    </submittedName>
</protein>
<dbReference type="Pfam" id="PF08241">
    <property type="entry name" value="Methyltransf_11"/>
    <property type="match status" value="1"/>
</dbReference>
<evidence type="ECO:0000259" key="1">
    <source>
        <dbReference type="Pfam" id="PF08241"/>
    </source>
</evidence>
<feature type="domain" description="Methyltransferase type 11" evidence="1">
    <location>
        <begin position="44"/>
        <end position="140"/>
    </location>
</feature>
<dbReference type="Gene3D" id="3.40.50.150">
    <property type="entry name" value="Vaccinia Virus protein VP39"/>
    <property type="match status" value="1"/>
</dbReference>
<comment type="caution">
    <text evidence="2">The sequence shown here is derived from an EMBL/GenBank/DDBJ whole genome shotgun (WGS) entry which is preliminary data.</text>
</comment>
<dbReference type="PANTHER" id="PTHR43591">
    <property type="entry name" value="METHYLTRANSFERASE"/>
    <property type="match status" value="1"/>
</dbReference>
<dbReference type="GO" id="GO:0008168">
    <property type="term" value="F:methyltransferase activity"/>
    <property type="evidence" value="ECO:0007669"/>
    <property type="project" value="UniProtKB-KW"/>
</dbReference>
<dbReference type="SUPFAM" id="SSF53335">
    <property type="entry name" value="S-adenosyl-L-methionine-dependent methyltransferases"/>
    <property type="match status" value="1"/>
</dbReference>
<dbReference type="InterPro" id="IPR029063">
    <property type="entry name" value="SAM-dependent_MTases_sf"/>
</dbReference>
<gene>
    <name evidence="2" type="ORF">QEZ40_003045</name>
</gene>
<reference evidence="2 3" key="1">
    <citation type="submission" date="2023-05" db="EMBL/GenBank/DDBJ databases">
        <title>Sequencing and Assembly of Streptomyces sp. NP73.</title>
        <authorList>
            <person name="Konwar A.N."/>
            <person name="Saikia K."/>
            <person name="Thakur D."/>
        </authorList>
    </citation>
    <scope>NUCLEOTIDE SEQUENCE [LARGE SCALE GENOMIC DNA]</scope>
    <source>
        <strain evidence="2 3">NP73</strain>
    </source>
</reference>
<evidence type="ECO:0000313" key="3">
    <source>
        <dbReference type="Proteomes" id="UP001223390"/>
    </source>
</evidence>
<proteinExistence type="predicted"/>
<keyword evidence="3" id="KW-1185">Reference proteome</keyword>
<organism evidence="2 3">
    <name type="scientific">Streptomyces katrae</name>
    <dbReference type="NCBI Taxonomy" id="68223"/>
    <lineage>
        <taxon>Bacteria</taxon>
        <taxon>Bacillati</taxon>
        <taxon>Actinomycetota</taxon>
        <taxon>Actinomycetes</taxon>
        <taxon>Kitasatosporales</taxon>
        <taxon>Streptomycetaceae</taxon>
        <taxon>Streptomyces</taxon>
    </lineage>
</organism>
<dbReference type="Proteomes" id="UP001223390">
    <property type="component" value="Unassembled WGS sequence"/>
</dbReference>
<dbReference type="CDD" id="cd02440">
    <property type="entry name" value="AdoMet_MTases"/>
    <property type="match status" value="1"/>
</dbReference>
<dbReference type="RefSeq" id="WP_285343759.1">
    <property type="nucleotide sequence ID" value="NZ_JASITI010000026.1"/>
</dbReference>
<dbReference type="GO" id="GO:0032259">
    <property type="term" value="P:methylation"/>
    <property type="evidence" value="ECO:0007669"/>
    <property type="project" value="UniProtKB-KW"/>
</dbReference>
<keyword evidence="2" id="KW-0808">Transferase</keyword>
<evidence type="ECO:0000313" key="2">
    <source>
        <dbReference type="EMBL" id="MDK9498097.1"/>
    </source>
</evidence>
<name>A0ABT7GWX2_9ACTN</name>
<dbReference type="EMBL" id="JASITI010000026">
    <property type="protein sequence ID" value="MDK9498097.1"/>
    <property type="molecule type" value="Genomic_DNA"/>
</dbReference>
<dbReference type="InterPro" id="IPR013216">
    <property type="entry name" value="Methyltransf_11"/>
</dbReference>
<sequence length="271" mass="27858">MPGERFDTWAAGEGYERYMGRWSRRVAEVFTDSLGVGPGARWIDAGCGTGALAGAVAARCRPGLVLGVDRSAAFVAAARAATAPAGTPGPVFAVADAQALPVRDGAFDAAVSALALNFLPAPGAAVAEAARAVRPGGLVAAYVWDYAEGMGLLGHFWDAAVATDPSAAALDERRRFPLCRPEPLRTLWAGAGLDAVRVVPVEVATPFAGFADLWEPFLAGQGPAPGYVASLAPAARGRLRDALARALPVRADGAIALTARAWAVSGRRTGR</sequence>
<keyword evidence="2" id="KW-0489">Methyltransferase</keyword>
<accession>A0ABT7GWX2</accession>